<protein>
    <submittedName>
        <fullName evidence="1">Uncharacterized protein</fullName>
    </submittedName>
</protein>
<dbReference type="AlphaFoldDB" id="A0A0S4JD62"/>
<keyword evidence="2" id="KW-1185">Reference proteome</keyword>
<sequence>MGPIVTLMPKNRSSLLNSRATLKRRPTPHSVVSWFGSCLFAVVYVAARPLCHHRTILNLIRRIASHIQRGTATWFSSWPVTPSESAAIDSLTETSADASKHYYPPSPSAGMEVWTDASLWGLGCILEWRSKQGIHTDTAAYPCLNMKAEDIYVAEMLAGLWGMTWAASRGHPTDIWFTDNAAAAMSVSKGHSTTAFGDEILCNLWNAGAWPRSIALVPSACQRADALSRGSFTVPTQCKCTHVAWAPRAGYT</sequence>
<accession>A0A0S4JD62</accession>
<proteinExistence type="predicted"/>
<evidence type="ECO:0000313" key="2">
    <source>
        <dbReference type="Proteomes" id="UP000051952"/>
    </source>
</evidence>
<organism evidence="1 2">
    <name type="scientific">Bodo saltans</name>
    <name type="common">Flagellated protozoan</name>
    <dbReference type="NCBI Taxonomy" id="75058"/>
    <lineage>
        <taxon>Eukaryota</taxon>
        <taxon>Discoba</taxon>
        <taxon>Euglenozoa</taxon>
        <taxon>Kinetoplastea</taxon>
        <taxon>Metakinetoplastina</taxon>
        <taxon>Eubodonida</taxon>
        <taxon>Bodonidae</taxon>
        <taxon>Bodo</taxon>
    </lineage>
</organism>
<reference evidence="2" key="1">
    <citation type="submission" date="2015-09" db="EMBL/GenBank/DDBJ databases">
        <authorList>
            <consortium name="Pathogen Informatics"/>
        </authorList>
    </citation>
    <scope>NUCLEOTIDE SEQUENCE [LARGE SCALE GENOMIC DNA]</scope>
    <source>
        <strain evidence="2">Lake Konstanz</strain>
    </source>
</reference>
<evidence type="ECO:0000313" key="1">
    <source>
        <dbReference type="EMBL" id="CUG87128.1"/>
    </source>
</evidence>
<dbReference type="VEuPathDB" id="TriTrypDB:BSAL_01075"/>
<dbReference type="Proteomes" id="UP000051952">
    <property type="component" value="Unassembled WGS sequence"/>
</dbReference>
<gene>
    <name evidence="1" type="ORF">BSAL_01075</name>
</gene>
<name>A0A0S4JD62_BODSA</name>
<dbReference type="EMBL" id="CYKH01001452">
    <property type="protein sequence ID" value="CUG87128.1"/>
    <property type="molecule type" value="Genomic_DNA"/>
</dbReference>